<evidence type="ECO:0008006" key="4">
    <source>
        <dbReference type="Google" id="ProtNLM"/>
    </source>
</evidence>
<feature type="region of interest" description="Disordered" evidence="1">
    <location>
        <begin position="190"/>
        <end position="225"/>
    </location>
</feature>
<dbReference type="EMBL" id="JASNFN010000004">
    <property type="protein sequence ID" value="MDP5182039.1"/>
    <property type="molecule type" value="Genomic_DNA"/>
</dbReference>
<organism evidence="2 3">
    <name type="scientific">Blastococcus carthaginiensis</name>
    <dbReference type="NCBI Taxonomy" id="3050034"/>
    <lineage>
        <taxon>Bacteria</taxon>
        <taxon>Bacillati</taxon>
        <taxon>Actinomycetota</taxon>
        <taxon>Actinomycetes</taxon>
        <taxon>Geodermatophilales</taxon>
        <taxon>Geodermatophilaceae</taxon>
        <taxon>Blastococcus</taxon>
    </lineage>
</organism>
<gene>
    <name evidence="2" type="ORF">QOZ88_05265</name>
</gene>
<accession>A0ABT9I8Z0</accession>
<evidence type="ECO:0000313" key="2">
    <source>
        <dbReference type="EMBL" id="MDP5182039.1"/>
    </source>
</evidence>
<feature type="compositionally biased region" description="Acidic residues" evidence="1">
    <location>
        <begin position="209"/>
        <end position="219"/>
    </location>
</feature>
<dbReference type="PROSITE" id="PS51257">
    <property type="entry name" value="PROKAR_LIPOPROTEIN"/>
    <property type="match status" value="1"/>
</dbReference>
<protein>
    <recommendedName>
        <fullName evidence="4">Lipoprotein</fullName>
    </recommendedName>
</protein>
<comment type="caution">
    <text evidence="2">The sequence shown here is derived from an EMBL/GenBank/DDBJ whole genome shotgun (WGS) entry which is preliminary data.</text>
</comment>
<evidence type="ECO:0000256" key="1">
    <source>
        <dbReference type="SAM" id="MobiDB-lite"/>
    </source>
</evidence>
<evidence type="ECO:0000313" key="3">
    <source>
        <dbReference type="Proteomes" id="UP001233673"/>
    </source>
</evidence>
<reference evidence="3" key="1">
    <citation type="submission" date="2023-05" db="EMBL/GenBank/DDBJ databases">
        <title>Draft genome of Pseudofrankia sp. BMG5.37.</title>
        <authorList>
            <person name="Gtari M."/>
            <person name="Ghodhbane F."/>
            <person name="Sbissi I."/>
        </authorList>
    </citation>
    <scope>NUCLEOTIDE SEQUENCE [LARGE SCALE GENOMIC DNA]</scope>
    <source>
        <strain evidence="3">BMG 814</strain>
    </source>
</reference>
<name>A0ABT9I8Z0_9ACTN</name>
<keyword evidence="3" id="KW-1185">Reference proteome</keyword>
<sequence>MRARALPIALTAALLTGACTSSPDEGSDPEEQVAQIVTAAPGDRLTLVADEDPVAMAASASRTFFDEAGVVVLVAEDDPAGTLLGASAAVALGVPLLVGADGSGVDEPVLAELERLGTTTVLAVGDAAPAPAAASSSSSAASSSPAEIDAEVIGVPADPAAVAAVLDQELAEADPVAEGGEVAAVAALDPAEPVALRPEGGRGGAAEESSTEEDGEADAEGSLPEIEGAEPLEGTLVMTTGTPDALAAAATARAAGARVLVTGGTTDPRASQELISTLAEDDAEHVVALGAGFGAEEGLDWKLATAATGTQLPGGGQVLFPGRMMVALYGHPETGALGVLGEQPVDAAIQRARDHAAPYEQLVDATVVPTFEIIATVASASAGPDGNYSAEGDVEMLRPWVEAAGDAGLYVILDLQPGRTDFVTQAELYRPLLELPYVGLALDPEWRLGPNEVHLVQIGSVGIEEVNRVVTWLADLTRENELPQKLLVLHQFRVDMIPGLEQLDTSRDELAIMVHVDGQGGQGAKQATWQVLHRNAPEGLFWGWKNFYDEDIPMLTPGQTIEQVDPLPELVTYQ</sequence>
<dbReference type="Proteomes" id="UP001233673">
    <property type="component" value="Unassembled WGS sequence"/>
</dbReference>
<proteinExistence type="predicted"/>